<dbReference type="Gramene" id="TraesCLE_scaffold_002271_01G000100.1">
    <property type="protein sequence ID" value="TraesCLE_scaffold_002271_01G000100.1"/>
    <property type="gene ID" value="TraesCLE_scaffold_002271_01G000100"/>
</dbReference>
<keyword evidence="2" id="KW-1185">Reference proteome</keyword>
<dbReference type="Gramene" id="TraesPARA_EIv1.0_0919100.1">
    <property type="protein sequence ID" value="TraesPARA_EIv1.0_0919100.1.CDS1"/>
    <property type="gene ID" value="TraesPARA_EIv1.0_0919100"/>
</dbReference>
<dbReference type="Gramene" id="TraesCS3B03G1314200.1">
    <property type="protein sequence ID" value="TraesCS3B03G1314200.1.CDS1"/>
    <property type="gene ID" value="TraesCS3B03G1314200"/>
</dbReference>
<dbReference type="Proteomes" id="UP000019116">
    <property type="component" value="Chromosome 3B"/>
</dbReference>
<dbReference type="OrthoDB" id="584137at2759"/>
<evidence type="ECO:0000313" key="1">
    <source>
        <dbReference type="EnsemblPlants" id="TraesCS3B02G527600.1.cds1"/>
    </source>
</evidence>
<reference evidence="1" key="1">
    <citation type="submission" date="2018-08" db="EMBL/GenBank/DDBJ databases">
        <authorList>
            <person name="Rossello M."/>
        </authorList>
    </citation>
    <scope>NUCLEOTIDE SEQUENCE [LARGE SCALE GENOMIC DNA]</scope>
    <source>
        <strain evidence="1">cv. Chinese Spring</strain>
    </source>
</reference>
<dbReference type="Gramene" id="TraesARI3B03G01793340.1">
    <property type="protein sequence ID" value="TraesARI3B03G01793340.1.CDS1"/>
    <property type="gene ID" value="TraesARI3B03G01793340"/>
</dbReference>
<dbReference type="SMR" id="A0A3B6G0X1"/>
<dbReference type="PANTHER" id="PTHR33377:SF11">
    <property type="entry name" value="OS04G0105900 PROTEIN"/>
    <property type="match status" value="1"/>
</dbReference>
<protein>
    <submittedName>
        <fullName evidence="1">Uncharacterized protein</fullName>
    </submittedName>
</protein>
<dbReference type="InterPro" id="IPR013181">
    <property type="entry name" value="DUF1719"/>
</dbReference>
<dbReference type="SMART" id="SM01157">
    <property type="entry name" value="DUF1719"/>
    <property type="match status" value="1"/>
</dbReference>
<accession>A0A3B6G0X1</accession>
<dbReference type="Gramene" id="TraesCS3B02G527600.1">
    <property type="protein sequence ID" value="TraesCS3B02G527600.1.cds1"/>
    <property type="gene ID" value="TraesCS3B02G527600"/>
</dbReference>
<proteinExistence type="predicted"/>
<name>A0A3B6G0X1_WHEAT</name>
<evidence type="ECO:0000313" key="2">
    <source>
        <dbReference type="Proteomes" id="UP000019116"/>
    </source>
</evidence>
<dbReference type="Gramene" id="TraesWEE_scaffold_012009_01G000500.1">
    <property type="protein sequence ID" value="TraesWEE_scaffold_012009_01G000500.1"/>
    <property type="gene ID" value="TraesWEE_scaffold_012009_01G000500"/>
</dbReference>
<organism evidence="1">
    <name type="scientific">Triticum aestivum</name>
    <name type="common">Wheat</name>
    <dbReference type="NCBI Taxonomy" id="4565"/>
    <lineage>
        <taxon>Eukaryota</taxon>
        <taxon>Viridiplantae</taxon>
        <taxon>Streptophyta</taxon>
        <taxon>Embryophyta</taxon>
        <taxon>Tracheophyta</taxon>
        <taxon>Spermatophyta</taxon>
        <taxon>Magnoliopsida</taxon>
        <taxon>Liliopsida</taxon>
        <taxon>Poales</taxon>
        <taxon>Poaceae</taxon>
        <taxon>BOP clade</taxon>
        <taxon>Pooideae</taxon>
        <taxon>Triticodae</taxon>
        <taxon>Triticeae</taxon>
        <taxon>Triticinae</taxon>
        <taxon>Triticum</taxon>
    </lineage>
</organism>
<dbReference type="Gramene" id="TraesSYM3B03G01786890.1">
    <property type="protein sequence ID" value="TraesSYM3B03G01786890.1.CDS1"/>
    <property type="gene ID" value="TraesSYM3B03G01786890"/>
</dbReference>
<dbReference type="AlphaFoldDB" id="A0A3B6G0X1"/>
<dbReference type="Gramene" id="TraesNOR3B03G01788040.1">
    <property type="protein sequence ID" value="TraesNOR3B03G01788040.1.CDS1"/>
    <property type="gene ID" value="TraesNOR3B03G01788040"/>
</dbReference>
<reference evidence="1" key="2">
    <citation type="submission" date="2018-10" db="UniProtKB">
        <authorList>
            <consortium name="EnsemblPlants"/>
        </authorList>
    </citation>
    <scope>IDENTIFICATION</scope>
</reference>
<dbReference type="Gramene" id="TraesROB_scaffold_007972_01G000300.1">
    <property type="protein sequence ID" value="TraesROB_scaffold_007972_01G000300.1"/>
    <property type="gene ID" value="TraesROB_scaffold_007972_01G000300"/>
</dbReference>
<dbReference type="Pfam" id="PF08224">
    <property type="entry name" value="DUF1719"/>
    <property type="match status" value="1"/>
</dbReference>
<dbReference type="Gramene" id="TraesJUL3B03G01779020.1">
    <property type="protein sequence ID" value="TraesJUL3B03G01779020.1.CDS1"/>
    <property type="gene ID" value="TraesJUL3B03G01779020"/>
</dbReference>
<sequence>MVKSAIVGEGVSWIFSSIAATRQTKDKPDLEATRSGGLERLEMARIKMEAALQTSNKWQITDTSLLHWRKKLKCAAQDCDDAAHRCRQLSREEDEAEQVVRKSSFPRRVAHATKAFISSRVGCNNDHSSAGSATAAAIRRFEWYAEGAGEFIRYMQLGGTPHQHLFFDPLIGHIFAGKRLMYELLHPGRQYHFFGIRPMSSEERGLEAMLSFVYEDYKMPEKSFCLGLMMRLSKSTNIIGTTVRCLQLVNPHFKSTADAIIKEITQLPTQDFSLVPAEVKNTHTEYWNNIQRTLTGFFRPDPLCCQGYNHENVPSCSGGVHANGDNGNKYMLSSKLPEPVCQMFLQHHISLSEYNNLLPLGPTTISGDEDTPSPHNFPPLKLGILFMPHDSLGEGSKSAGKGSVIEVVDGEKQGLTHVNAHPEQLAEILLPKAITHLYHNTQATTYHICWTSNHGSARLLVEKTGILQGCGAIRSTRRGKKIKSMSTRVHYQVQQIEQIREVHWKKLVGDFLKLWAVRSSERLQSLFSAWTDQY</sequence>
<dbReference type="EnsemblPlants" id="TraesCS3B02G527600.1">
    <property type="protein sequence ID" value="TraesCS3B02G527600.1.cds1"/>
    <property type="gene ID" value="TraesCS3B02G527600"/>
</dbReference>
<dbReference type="PANTHER" id="PTHR33377">
    <property type="entry name" value="OS10G0134700 PROTEIN-RELATED"/>
    <property type="match status" value="1"/>
</dbReference>